<dbReference type="OrthoDB" id="9800520at2"/>
<dbReference type="SUPFAM" id="SSF53822">
    <property type="entry name" value="Periplasmic binding protein-like I"/>
    <property type="match status" value="1"/>
</dbReference>
<keyword evidence="7" id="KW-1185">Reference proteome</keyword>
<dbReference type="Proteomes" id="UP000186400">
    <property type="component" value="Unassembled WGS sequence"/>
</dbReference>
<evidence type="ECO:0000256" key="3">
    <source>
        <dbReference type="ARBA" id="ARBA00022729"/>
    </source>
</evidence>
<sequence>MKGSKGYCAAIALVLAFVTVLPAFAGGGRERDQVPYIAVVSKGEQHDFWQQVRLGAATAAEELGVEMTFEGPPSESDVQIQVEMLNSAIARGPVAVALAALDTASVLDQLESLGAQNIPVIGFDSGVPEAPAGVIHANASTDNFAAAGLAAAKMYEALAAEIDAATAARPVRIVVLNQDARGESLLSRGRGFRDTLVDVVASRSPLAKSDIRVTGNPAFVDSHNPTTGEKLIIEMVVPASGSAQDTTSAAQAVLNRVSDQNIRGIFMSNEGTVRGLLSATDDGADLPVVYPGLVAIGFDAGRAQKDAVANQYFLGSVTQDPFSIGYQAVTLAHAAYKGMSVSDVDTGARFYTHENMNDSEIKGLLYD</sequence>
<dbReference type="Gene3D" id="3.40.50.2300">
    <property type="match status" value="2"/>
</dbReference>
<evidence type="ECO:0000256" key="1">
    <source>
        <dbReference type="ARBA" id="ARBA00004196"/>
    </source>
</evidence>
<evidence type="ECO:0000256" key="2">
    <source>
        <dbReference type="ARBA" id="ARBA00007639"/>
    </source>
</evidence>
<evidence type="ECO:0000259" key="5">
    <source>
        <dbReference type="Pfam" id="PF13407"/>
    </source>
</evidence>
<protein>
    <submittedName>
        <fullName evidence="6">Monosaccharide ABC transporter substrate-binding protein, CUT2 family</fullName>
    </submittedName>
</protein>
<evidence type="ECO:0000313" key="7">
    <source>
        <dbReference type="Proteomes" id="UP000186400"/>
    </source>
</evidence>
<name>A0A1N6TI34_9SPIO</name>
<proteinExistence type="inferred from homology"/>
<feature type="chain" id="PRO_5012003514" evidence="4">
    <location>
        <begin position="26"/>
        <end position="367"/>
    </location>
</feature>
<keyword evidence="3 4" id="KW-0732">Signal</keyword>
<feature type="signal peptide" evidence="4">
    <location>
        <begin position="1"/>
        <end position="25"/>
    </location>
</feature>
<organism evidence="6 7">
    <name type="scientific">Alkalispirochaeta americana</name>
    <dbReference type="NCBI Taxonomy" id="159291"/>
    <lineage>
        <taxon>Bacteria</taxon>
        <taxon>Pseudomonadati</taxon>
        <taxon>Spirochaetota</taxon>
        <taxon>Spirochaetia</taxon>
        <taxon>Spirochaetales</taxon>
        <taxon>Spirochaetaceae</taxon>
        <taxon>Alkalispirochaeta</taxon>
    </lineage>
</organism>
<dbReference type="EMBL" id="FTMS01000010">
    <property type="protein sequence ID" value="SIQ52941.1"/>
    <property type="molecule type" value="Genomic_DNA"/>
</dbReference>
<dbReference type="InterPro" id="IPR025997">
    <property type="entry name" value="SBP_2_dom"/>
</dbReference>
<dbReference type="PANTHER" id="PTHR46847">
    <property type="entry name" value="D-ALLOSE-BINDING PERIPLASMIC PROTEIN-RELATED"/>
    <property type="match status" value="1"/>
</dbReference>
<dbReference type="RefSeq" id="WP_076488910.1">
    <property type="nucleotide sequence ID" value="NZ_FTMS01000010.1"/>
</dbReference>
<dbReference type="AlphaFoldDB" id="A0A1N6TI34"/>
<dbReference type="PANTHER" id="PTHR46847:SF1">
    <property type="entry name" value="D-ALLOSE-BINDING PERIPLASMIC PROTEIN-RELATED"/>
    <property type="match status" value="1"/>
</dbReference>
<evidence type="ECO:0000313" key="6">
    <source>
        <dbReference type="EMBL" id="SIQ52941.1"/>
    </source>
</evidence>
<evidence type="ECO:0000256" key="4">
    <source>
        <dbReference type="SAM" id="SignalP"/>
    </source>
</evidence>
<dbReference type="GO" id="GO:0030313">
    <property type="term" value="C:cell envelope"/>
    <property type="evidence" value="ECO:0007669"/>
    <property type="project" value="UniProtKB-SubCell"/>
</dbReference>
<gene>
    <name evidence="6" type="ORF">SAMN05920897_11068</name>
</gene>
<dbReference type="STRING" id="159291.SAMN05920897_11068"/>
<comment type="similarity">
    <text evidence="2">Belongs to the bacterial solute-binding protein 2 family.</text>
</comment>
<comment type="subcellular location">
    <subcellularLocation>
        <location evidence="1">Cell envelope</location>
    </subcellularLocation>
</comment>
<dbReference type="GO" id="GO:0030246">
    <property type="term" value="F:carbohydrate binding"/>
    <property type="evidence" value="ECO:0007669"/>
    <property type="project" value="UniProtKB-ARBA"/>
</dbReference>
<accession>A0A1N6TI34</accession>
<reference evidence="6 7" key="1">
    <citation type="submission" date="2017-01" db="EMBL/GenBank/DDBJ databases">
        <authorList>
            <person name="Mah S.A."/>
            <person name="Swanson W.J."/>
            <person name="Moy G.W."/>
            <person name="Vacquier V.D."/>
        </authorList>
    </citation>
    <scope>NUCLEOTIDE SEQUENCE [LARGE SCALE GENOMIC DNA]</scope>
    <source>
        <strain evidence="6 7">ASpG1</strain>
    </source>
</reference>
<dbReference type="InterPro" id="IPR028082">
    <property type="entry name" value="Peripla_BP_I"/>
</dbReference>
<feature type="domain" description="Periplasmic binding protein" evidence="5">
    <location>
        <begin position="37"/>
        <end position="338"/>
    </location>
</feature>
<dbReference type="Pfam" id="PF13407">
    <property type="entry name" value="Peripla_BP_4"/>
    <property type="match status" value="1"/>
</dbReference>